<sequence>MIVTLEFPPGALLSEPELGKRLGVSRTPVGEALQRLAREGLVTILPRRGIVVSEISVSDQLRLLELRREISRFIARMGAMRASDEERLELRQVARAFQEAAAARDTAALMSADKTFHDLFAACAHNSFAYNAINSMEALMRRFWYAHSASEADFIQSSRLHAELARAVAKGDETAAAAASDALSDYCEDFVRTALDRPRPVASVRR</sequence>
<dbReference type="Proteomes" id="UP001139308">
    <property type="component" value="Unassembled WGS sequence"/>
</dbReference>
<organism evidence="5 6">
    <name type="scientific">Paraburkholderia tagetis</name>
    <dbReference type="NCBI Taxonomy" id="2913261"/>
    <lineage>
        <taxon>Bacteria</taxon>
        <taxon>Pseudomonadati</taxon>
        <taxon>Pseudomonadota</taxon>
        <taxon>Betaproteobacteria</taxon>
        <taxon>Burkholderiales</taxon>
        <taxon>Burkholderiaceae</taxon>
        <taxon>Paraburkholderia</taxon>
    </lineage>
</organism>
<comment type="caution">
    <text evidence="5">The sequence shown here is derived from an EMBL/GenBank/DDBJ whole genome shotgun (WGS) entry which is preliminary data.</text>
</comment>
<dbReference type="InterPro" id="IPR011711">
    <property type="entry name" value="GntR_C"/>
</dbReference>
<evidence type="ECO:0000313" key="6">
    <source>
        <dbReference type="Proteomes" id="UP001139308"/>
    </source>
</evidence>
<evidence type="ECO:0000256" key="1">
    <source>
        <dbReference type="ARBA" id="ARBA00023015"/>
    </source>
</evidence>
<dbReference type="GO" id="GO:0003677">
    <property type="term" value="F:DNA binding"/>
    <property type="evidence" value="ECO:0007669"/>
    <property type="project" value="UniProtKB-KW"/>
</dbReference>
<dbReference type="PANTHER" id="PTHR43537">
    <property type="entry name" value="TRANSCRIPTIONAL REGULATOR, GNTR FAMILY"/>
    <property type="match status" value="1"/>
</dbReference>
<dbReference type="InterPro" id="IPR000524">
    <property type="entry name" value="Tscrpt_reg_HTH_GntR"/>
</dbReference>
<dbReference type="Gene3D" id="1.10.10.10">
    <property type="entry name" value="Winged helix-like DNA-binding domain superfamily/Winged helix DNA-binding domain"/>
    <property type="match status" value="1"/>
</dbReference>
<keyword evidence="6" id="KW-1185">Reference proteome</keyword>
<dbReference type="PROSITE" id="PS50949">
    <property type="entry name" value="HTH_GNTR"/>
    <property type="match status" value="1"/>
</dbReference>
<dbReference type="SUPFAM" id="SSF46785">
    <property type="entry name" value="Winged helix' DNA-binding domain"/>
    <property type="match status" value="1"/>
</dbReference>
<evidence type="ECO:0000259" key="4">
    <source>
        <dbReference type="PROSITE" id="PS50949"/>
    </source>
</evidence>
<dbReference type="Pfam" id="PF07729">
    <property type="entry name" value="FCD"/>
    <property type="match status" value="1"/>
</dbReference>
<dbReference type="PANTHER" id="PTHR43537:SF45">
    <property type="entry name" value="GNTR FAMILY REGULATORY PROTEIN"/>
    <property type="match status" value="1"/>
</dbReference>
<dbReference type="Gene3D" id="1.20.120.530">
    <property type="entry name" value="GntR ligand-binding domain-like"/>
    <property type="match status" value="1"/>
</dbReference>
<gene>
    <name evidence="5" type="ORF">L5014_38115</name>
</gene>
<evidence type="ECO:0000256" key="3">
    <source>
        <dbReference type="ARBA" id="ARBA00023163"/>
    </source>
</evidence>
<dbReference type="Pfam" id="PF00392">
    <property type="entry name" value="GntR"/>
    <property type="match status" value="1"/>
</dbReference>
<evidence type="ECO:0000313" key="5">
    <source>
        <dbReference type="EMBL" id="MCG5079060.1"/>
    </source>
</evidence>
<evidence type="ECO:0000256" key="2">
    <source>
        <dbReference type="ARBA" id="ARBA00023125"/>
    </source>
</evidence>
<keyword evidence="2" id="KW-0238">DNA-binding</keyword>
<protein>
    <submittedName>
        <fullName evidence="5">GntR family transcriptional regulator</fullName>
    </submittedName>
</protein>
<proteinExistence type="predicted"/>
<dbReference type="InterPro" id="IPR036388">
    <property type="entry name" value="WH-like_DNA-bd_sf"/>
</dbReference>
<dbReference type="InterPro" id="IPR036390">
    <property type="entry name" value="WH_DNA-bd_sf"/>
</dbReference>
<dbReference type="InterPro" id="IPR008920">
    <property type="entry name" value="TF_FadR/GntR_C"/>
</dbReference>
<dbReference type="CDD" id="cd07377">
    <property type="entry name" value="WHTH_GntR"/>
    <property type="match status" value="1"/>
</dbReference>
<dbReference type="EMBL" id="JAKLJA010000093">
    <property type="protein sequence ID" value="MCG5079060.1"/>
    <property type="molecule type" value="Genomic_DNA"/>
</dbReference>
<dbReference type="AlphaFoldDB" id="A0A9X1UP63"/>
<dbReference type="SMART" id="SM00895">
    <property type="entry name" value="FCD"/>
    <property type="match status" value="1"/>
</dbReference>
<feature type="domain" description="HTH gntR-type" evidence="4">
    <location>
        <begin position="1"/>
        <end position="55"/>
    </location>
</feature>
<dbReference type="SUPFAM" id="SSF48008">
    <property type="entry name" value="GntR ligand-binding domain-like"/>
    <property type="match status" value="1"/>
</dbReference>
<accession>A0A9X1UP63</accession>
<reference evidence="5" key="1">
    <citation type="submission" date="2022-01" db="EMBL/GenBank/DDBJ databases">
        <title>Genome sequence and assembly of Parabukholderia sp. RG36.</title>
        <authorList>
            <person name="Chhetri G."/>
        </authorList>
    </citation>
    <scope>NUCLEOTIDE SEQUENCE</scope>
    <source>
        <strain evidence="5">RG36</strain>
    </source>
</reference>
<dbReference type="SMART" id="SM00345">
    <property type="entry name" value="HTH_GNTR"/>
    <property type="match status" value="1"/>
</dbReference>
<name>A0A9X1UP63_9BURK</name>
<dbReference type="GO" id="GO:0003700">
    <property type="term" value="F:DNA-binding transcription factor activity"/>
    <property type="evidence" value="ECO:0007669"/>
    <property type="project" value="InterPro"/>
</dbReference>
<keyword evidence="3" id="KW-0804">Transcription</keyword>
<keyword evidence="1" id="KW-0805">Transcription regulation</keyword>
<dbReference type="PRINTS" id="PR00035">
    <property type="entry name" value="HTHGNTR"/>
</dbReference>